<feature type="transmembrane region" description="Helical" evidence="7">
    <location>
        <begin position="857"/>
        <end position="875"/>
    </location>
</feature>
<comment type="similarity">
    <text evidence="6">Belongs to the dispatched family.</text>
</comment>
<feature type="domain" description="SSD" evidence="8">
    <location>
        <begin position="415"/>
        <end position="526"/>
    </location>
</feature>
<evidence type="ECO:0000259" key="8">
    <source>
        <dbReference type="PROSITE" id="PS50156"/>
    </source>
</evidence>
<comment type="subcellular location">
    <subcellularLocation>
        <location evidence="1">Membrane</location>
        <topology evidence="1">Multi-pass membrane protein</topology>
    </subcellularLocation>
</comment>
<keyword evidence="3 7" id="KW-1133">Transmembrane helix</keyword>
<feature type="transmembrane region" description="Helical" evidence="7">
    <location>
        <begin position="392"/>
        <end position="413"/>
    </location>
</feature>
<evidence type="ECO:0000256" key="7">
    <source>
        <dbReference type="SAM" id="Phobius"/>
    </source>
</evidence>
<feature type="transmembrane region" description="Helical" evidence="7">
    <location>
        <begin position="420"/>
        <end position="437"/>
    </location>
</feature>
<dbReference type="PROSITE" id="PS50156">
    <property type="entry name" value="SSD"/>
    <property type="match status" value="2"/>
</dbReference>
<feature type="transmembrane region" description="Helical" evidence="7">
    <location>
        <begin position="49"/>
        <end position="73"/>
    </location>
</feature>
<accession>A0ABP0I3P0</accession>
<evidence type="ECO:0000256" key="3">
    <source>
        <dbReference type="ARBA" id="ARBA00022989"/>
    </source>
</evidence>
<feature type="transmembrane region" description="Helical" evidence="7">
    <location>
        <begin position="952"/>
        <end position="973"/>
    </location>
</feature>
<dbReference type="PANTHER" id="PTHR45951">
    <property type="entry name" value="PROTEIN DISPATCHED-RELATED"/>
    <property type="match status" value="1"/>
</dbReference>
<evidence type="ECO:0000256" key="4">
    <source>
        <dbReference type="ARBA" id="ARBA00023136"/>
    </source>
</evidence>
<evidence type="ECO:0000256" key="6">
    <source>
        <dbReference type="ARBA" id="ARBA00038046"/>
    </source>
</evidence>
<keyword evidence="5" id="KW-0325">Glycoprotein</keyword>
<feature type="transmembrane region" description="Helical" evidence="7">
    <location>
        <begin position="501"/>
        <end position="520"/>
    </location>
</feature>
<dbReference type="Gene3D" id="1.20.1640.10">
    <property type="entry name" value="Multidrug efflux transporter AcrB transmembrane domain"/>
    <property type="match status" value="2"/>
</dbReference>
<sequence>MRRTESVDQGGATCGGALRATGSEREQDSVACTMGFSSKYGEYVAKQPLRMYCSCCGVFVGMFALCVALAVALGTEFFNYNMEAPLYLRSNYFNTMDDAMLLARSEASPLIETPQVQLERVDRLQPSTGAEMNLKILFIVKDGSSVYRTDMLQRLMDLEDTIRQSETYRKVCQLDWNETDKARMYAGDWDFVAERNKEELPPCVAPESQLQACTPSGPTTCAGADARPLGLLDCAKGTGEACSRDELVLSQSFVDSKLSQIWAMDPFTDPDAREFYVSAGSGFGSDATSPSDMVAVSTTFFLGLPLAGFNNTESDSAGQESKLEELVVEEFLETLLDIQKELNGSGNVEVWFNGFGLMFGYMSRQIPMDVSWAFFSFIFVFAFMTWMKRSFWLSSMGMGMIFLSFPFAYLLYWGLLGQRYFGIFNLLCIFIIMGIGADDIFVFTDTFDHSADPAHGLGNDRGKRLTWTLKRAGGAMLVTSLTTTTSFVANARSSFPGISTFGLFAAALVIANYVMVVLYYPTVVSLMAAYFPKSFCCGGCCGRPRGEATIAPAPPQDSGGDKGIDHAPSSNPVTRYFDNTHGKFVNAHKLKILAACAAFIAFFGINALNLEVDSEVPQFFPRGSNFGEYQHILQEYFVGGVGDTGFNVKVGMALGFQEVPVDRTGTNEALPDDLGVPAFAPDFSLQRVAPCVLAVCERFGQENRELALQGGDQNEITCWAKDLYDMMYAGQYGANASEMWARALMANETQLWDANLVSFLANPAAAKHRGNILFKKDAADSDLLASLVSNVEVSTSFLRNVEYGQGIEFVELWKVTMQDWYSSLEACEPVAQDFPVHTTVPQSGHRFYVARELRNEAFSGVFLSLILAYVILTVFSGNFVVAFFAFVCISCIVLCVIGFIVISGSKLGMLESINLVMTPGLSVDIVAHLCEAYITASKATDRASRMQASLHHVGVSVVSGAFSTCGACIFLFFPEIVFFVQFGTFIFVTIALSLFAGIFFFTALMFLVGPQGTTGDIFKRSNH</sequence>
<dbReference type="InterPro" id="IPR000731">
    <property type="entry name" value="SSD"/>
</dbReference>
<dbReference type="EMBL" id="CAXAMM010002630">
    <property type="protein sequence ID" value="CAK8996893.1"/>
    <property type="molecule type" value="Genomic_DNA"/>
</dbReference>
<keyword evidence="2 7" id="KW-0812">Transmembrane</keyword>
<dbReference type="InterPro" id="IPR053958">
    <property type="entry name" value="HMGCR/SNAP/NPC1-like_SSD"/>
</dbReference>
<feature type="transmembrane region" description="Helical" evidence="7">
    <location>
        <begin position="881"/>
        <end position="902"/>
    </location>
</feature>
<comment type="caution">
    <text evidence="9">The sequence shown here is derived from an EMBL/GenBank/DDBJ whole genome shotgun (WGS) entry which is preliminary data.</text>
</comment>
<dbReference type="SUPFAM" id="SSF82866">
    <property type="entry name" value="Multidrug efflux transporter AcrB transmembrane domain"/>
    <property type="match status" value="2"/>
</dbReference>
<evidence type="ECO:0000256" key="5">
    <source>
        <dbReference type="ARBA" id="ARBA00023180"/>
    </source>
</evidence>
<feature type="domain" description="SSD" evidence="8">
    <location>
        <begin position="861"/>
        <end position="1007"/>
    </location>
</feature>
<dbReference type="Proteomes" id="UP001642464">
    <property type="component" value="Unassembled WGS sequence"/>
</dbReference>
<evidence type="ECO:0000256" key="1">
    <source>
        <dbReference type="ARBA" id="ARBA00004141"/>
    </source>
</evidence>
<reference evidence="9 10" key="1">
    <citation type="submission" date="2024-02" db="EMBL/GenBank/DDBJ databases">
        <authorList>
            <person name="Chen Y."/>
            <person name="Shah S."/>
            <person name="Dougan E. K."/>
            <person name="Thang M."/>
            <person name="Chan C."/>
        </authorList>
    </citation>
    <scope>NUCLEOTIDE SEQUENCE [LARGE SCALE GENOMIC DNA]</scope>
</reference>
<keyword evidence="10" id="KW-1185">Reference proteome</keyword>
<evidence type="ECO:0000256" key="2">
    <source>
        <dbReference type="ARBA" id="ARBA00022692"/>
    </source>
</evidence>
<organism evidence="9 10">
    <name type="scientific">Durusdinium trenchii</name>
    <dbReference type="NCBI Taxonomy" id="1381693"/>
    <lineage>
        <taxon>Eukaryota</taxon>
        <taxon>Sar</taxon>
        <taxon>Alveolata</taxon>
        <taxon>Dinophyceae</taxon>
        <taxon>Suessiales</taxon>
        <taxon>Symbiodiniaceae</taxon>
        <taxon>Durusdinium</taxon>
    </lineage>
</organism>
<dbReference type="InterPro" id="IPR052081">
    <property type="entry name" value="Dispatched_Hh_regulator"/>
</dbReference>
<dbReference type="Pfam" id="PF12349">
    <property type="entry name" value="Sterol-sensing"/>
    <property type="match status" value="1"/>
</dbReference>
<keyword evidence="4 7" id="KW-0472">Membrane</keyword>
<dbReference type="PANTHER" id="PTHR45951:SF7">
    <property type="entry name" value="SSD DOMAIN-CONTAINING PROTEIN"/>
    <property type="match status" value="1"/>
</dbReference>
<protein>
    <submittedName>
        <fullName evidence="9">Protein dispatched homolog 3 (Patched domain-containing protein 2)</fullName>
    </submittedName>
</protein>
<gene>
    <name evidence="9" type="ORF">SCF082_LOCUS4979</name>
</gene>
<feature type="transmembrane region" description="Helical" evidence="7">
    <location>
        <begin position="985"/>
        <end position="1009"/>
    </location>
</feature>
<name>A0ABP0I3P0_9DINO</name>
<evidence type="ECO:0000313" key="9">
    <source>
        <dbReference type="EMBL" id="CAK8996893.1"/>
    </source>
</evidence>
<proteinExistence type="inferred from homology"/>
<feature type="transmembrane region" description="Helical" evidence="7">
    <location>
        <begin position="366"/>
        <end position="386"/>
    </location>
</feature>
<evidence type="ECO:0000313" key="10">
    <source>
        <dbReference type="Proteomes" id="UP001642464"/>
    </source>
</evidence>